<evidence type="ECO:0000313" key="3">
    <source>
        <dbReference type="Proteomes" id="UP000092573"/>
    </source>
</evidence>
<feature type="transmembrane region" description="Helical" evidence="1">
    <location>
        <begin position="6"/>
        <end position="28"/>
    </location>
</feature>
<accession>A0A1B1N4Y8</accession>
<dbReference type="RefSeq" id="WP_059050395.1">
    <property type="nucleotide sequence ID" value="NZ_CP014167.1"/>
</dbReference>
<sequence>METTALMLKIVGAIIQITSIAYTITAIAKKKRKHIWIGIALFVVAFLLLNQATHMEDRLRGGY</sequence>
<dbReference type="KEGG" id="pyg:AWM70_19465"/>
<dbReference type="Proteomes" id="UP000092573">
    <property type="component" value="Chromosome"/>
</dbReference>
<evidence type="ECO:0000256" key="1">
    <source>
        <dbReference type="SAM" id="Phobius"/>
    </source>
</evidence>
<dbReference type="STRING" id="1462996.AWM70_19465"/>
<keyword evidence="1" id="KW-1133">Transmembrane helix</keyword>
<protein>
    <submittedName>
        <fullName evidence="2">Uncharacterized protein</fullName>
    </submittedName>
</protein>
<keyword evidence="1" id="KW-0812">Transmembrane</keyword>
<reference evidence="2 3" key="1">
    <citation type="submission" date="2016-01" db="EMBL/GenBank/DDBJ databases">
        <title>Complete Genome Sequence of Paenibacillus yonginensis DCY84, a novel Plant Growth-Promoting Bacteria with Elicitation of Induced Systemic Resistance.</title>
        <authorList>
            <person name="Kim Y.J."/>
            <person name="Yang D.C."/>
            <person name="Sukweenadhi J."/>
        </authorList>
    </citation>
    <scope>NUCLEOTIDE SEQUENCE [LARGE SCALE GENOMIC DNA]</scope>
    <source>
        <strain evidence="2 3">DCY84</strain>
    </source>
</reference>
<dbReference type="AlphaFoldDB" id="A0A1B1N4Y8"/>
<dbReference type="EMBL" id="CP014167">
    <property type="protein sequence ID" value="ANS76484.1"/>
    <property type="molecule type" value="Genomic_DNA"/>
</dbReference>
<organism evidence="2 3">
    <name type="scientific">Paenibacillus yonginensis</name>
    <dbReference type="NCBI Taxonomy" id="1462996"/>
    <lineage>
        <taxon>Bacteria</taxon>
        <taxon>Bacillati</taxon>
        <taxon>Bacillota</taxon>
        <taxon>Bacilli</taxon>
        <taxon>Bacillales</taxon>
        <taxon>Paenibacillaceae</taxon>
        <taxon>Paenibacillus</taxon>
    </lineage>
</organism>
<proteinExistence type="predicted"/>
<evidence type="ECO:0000313" key="2">
    <source>
        <dbReference type="EMBL" id="ANS76484.1"/>
    </source>
</evidence>
<name>A0A1B1N4Y8_9BACL</name>
<keyword evidence="1" id="KW-0472">Membrane</keyword>
<feature type="transmembrane region" description="Helical" evidence="1">
    <location>
        <begin position="35"/>
        <end position="53"/>
    </location>
</feature>
<keyword evidence="3" id="KW-1185">Reference proteome</keyword>
<gene>
    <name evidence="2" type="ORF">AWM70_19465</name>
</gene>